<feature type="region of interest" description="Disordered" evidence="1">
    <location>
        <begin position="34"/>
        <end position="109"/>
    </location>
</feature>
<organism evidence="3 4">
    <name type="scientific">Ottowia flava</name>
    <dbReference type="NCBI Taxonomy" id="2675430"/>
    <lineage>
        <taxon>Bacteria</taxon>
        <taxon>Pseudomonadati</taxon>
        <taxon>Pseudomonadota</taxon>
        <taxon>Betaproteobacteria</taxon>
        <taxon>Burkholderiales</taxon>
        <taxon>Comamonadaceae</taxon>
        <taxon>Ottowia</taxon>
    </lineage>
</organism>
<keyword evidence="4" id="KW-1185">Reference proteome</keyword>
<name>A0ABW4KWN4_9BURK</name>
<evidence type="ECO:0000313" key="3">
    <source>
        <dbReference type="EMBL" id="MFD1712252.1"/>
    </source>
</evidence>
<evidence type="ECO:0000313" key="4">
    <source>
        <dbReference type="Proteomes" id="UP001597304"/>
    </source>
</evidence>
<keyword evidence="2" id="KW-0732">Signal</keyword>
<dbReference type="EMBL" id="JBHUEJ010000037">
    <property type="protein sequence ID" value="MFD1712252.1"/>
    <property type="molecule type" value="Genomic_DNA"/>
</dbReference>
<feature type="compositionally biased region" description="Basic and acidic residues" evidence="1">
    <location>
        <begin position="62"/>
        <end position="91"/>
    </location>
</feature>
<accession>A0ABW4KWN4</accession>
<comment type="caution">
    <text evidence="3">The sequence shown here is derived from an EMBL/GenBank/DDBJ whole genome shotgun (WGS) entry which is preliminary data.</text>
</comment>
<gene>
    <name evidence="3" type="ORF">ACFSF0_16730</name>
</gene>
<feature type="chain" id="PRO_5046243807" description="DUF4148 domain-containing protein" evidence="2">
    <location>
        <begin position="27"/>
        <end position="109"/>
    </location>
</feature>
<feature type="signal peptide" evidence="2">
    <location>
        <begin position="1"/>
        <end position="26"/>
    </location>
</feature>
<evidence type="ECO:0000256" key="1">
    <source>
        <dbReference type="SAM" id="MobiDB-lite"/>
    </source>
</evidence>
<sequence>MSFQGSSFFAVALLGPGLMLAPAAGAQGVSEQAVPPAGEFAPTPAQTPALAPRSGLWQTVEAEYRRPSEAPDSNPHRLTEAQRQVLRDQVRRASPQAGNPQLTPVVSRP</sequence>
<protein>
    <recommendedName>
        <fullName evidence="5">DUF4148 domain-containing protein</fullName>
    </recommendedName>
</protein>
<evidence type="ECO:0000256" key="2">
    <source>
        <dbReference type="SAM" id="SignalP"/>
    </source>
</evidence>
<feature type="compositionally biased region" description="Polar residues" evidence="1">
    <location>
        <begin position="96"/>
        <end position="109"/>
    </location>
</feature>
<dbReference type="RefSeq" id="WP_147914280.1">
    <property type="nucleotide sequence ID" value="NZ_JBHUEJ010000037.1"/>
</dbReference>
<dbReference type="Proteomes" id="UP001597304">
    <property type="component" value="Unassembled WGS sequence"/>
</dbReference>
<proteinExistence type="predicted"/>
<evidence type="ECO:0008006" key="5">
    <source>
        <dbReference type="Google" id="ProtNLM"/>
    </source>
</evidence>
<feature type="compositionally biased region" description="Low complexity" evidence="1">
    <location>
        <begin position="41"/>
        <end position="52"/>
    </location>
</feature>
<reference evidence="4" key="1">
    <citation type="journal article" date="2019" name="Int. J. Syst. Evol. Microbiol.">
        <title>The Global Catalogue of Microorganisms (GCM) 10K type strain sequencing project: providing services to taxonomists for standard genome sequencing and annotation.</title>
        <authorList>
            <consortium name="The Broad Institute Genomics Platform"/>
            <consortium name="The Broad Institute Genome Sequencing Center for Infectious Disease"/>
            <person name="Wu L."/>
            <person name="Ma J."/>
        </authorList>
    </citation>
    <scope>NUCLEOTIDE SEQUENCE [LARGE SCALE GENOMIC DNA]</scope>
    <source>
        <strain evidence="4">LMG 29247</strain>
    </source>
</reference>